<keyword evidence="2" id="KW-1185">Reference proteome</keyword>
<name>A0A9P7JCG2_9AGAM</name>
<sequence>MFDKYLHIETEGQKQGYTTGNIRLLQGLADRLMGLAQAGGEINEDEHPEDSENEGVKLNYPFTPEQQGRFNELHEWYRMSLLEAQRIVGIKDSELNSINHHAQKILYIGG</sequence>
<dbReference type="Proteomes" id="UP000807769">
    <property type="component" value="Unassembled WGS sequence"/>
</dbReference>
<accession>A0A9P7JCG2</accession>
<comment type="caution">
    <text evidence="1">The sequence shown here is derived from an EMBL/GenBank/DDBJ whole genome shotgun (WGS) entry which is preliminary data.</text>
</comment>
<gene>
    <name evidence="1" type="ORF">BJ212DRAFT_1482176</name>
</gene>
<proteinExistence type="predicted"/>
<evidence type="ECO:0000313" key="1">
    <source>
        <dbReference type="EMBL" id="KAG1814442.1"/>
    </source>
</evidence>
<dbReference type="GeneID" id="64634390"/>
<dbReference type="EMBL" id="JABBWG010000021">
    <property type="protein sequence ID" value="KAG1814442.1"/>
    <property type="molecule type" value="Genomic_DNA"/>
</dbReference>
<reference evidence="1" key="1">
    <citation type="journal article" date="2020" name="New Phytol.">
        <title>Comparative genomics reveals dynamic genome evolution in host specialist ectomycorrhizal fungi.</title>
        <authorList>
            <person name="Lofgren L.A."/>
            <person name="Nguyen N.H."/>
            <person name="Vilgalys R."/>
            <person name="Ruytinx J."/>
            <person name="Liao H.L."/>
            <person name="Branco S."/>
            <person name="Kuo A."/>
            <person name="LaButti K."/>
            <person name="Lipzen A."/>
            <person name="Andreopoulos W."/>
            <person name="Pangilinan J."/>
            <person name="Riley R."/>
            <person name="Hundley H."/>
            <person name="Na H."/>
            <person name="Barry K."/>
            <person name="Grigoriev I.V."/>
            <person name="Stajich J.E."/>
            <person name="Kennedy P.G."/>
        </authorList>
    </citation>
    <scope>NUCLEOTIDE SEQUENCE</scope>
    <source>
        <strain evidence="1">MN1</strain>
    </source>
</reference>
<organism evidence="1 2">
    <name type="scientific">Suillus subaureus</name>
    <dbReference type="NCBI Taxonomy" id="48587"/>
    <lineage>
        <taxon>Eukaryota</taxon>
        <taxon>Fungi</taxon>
        <taxon>Dikarya</taxon>
        <taxon>Basidiomycota</taxon>
        <taxon>Agaricomycotina</taxon>
        <taxon>Agaricomycetes</taxon>
        <taxon>Agaricomycetidae</taxon>
        <taxon>Boletales</taxon>
        <taxon>Suillineae</taxon>
        <taxon>Suillaceae</taxon>
        <taxon>Suillus</taxon>
    </lineage>
</organism>
<dbReference type="AlphaFoldDB" id="A0A9P7JCG2"/>
<protein>
    <submittedName>
        <fullName evidence="1">Uncharacterized protein</fullName>
    </submittedName>
</protein>
<dbReference type="OrthoDB" id="2691024at2759"/>
<dbReference type="RefSeq" id="XP_041191903.1">
    <property type="nucleotide sequence ID" value="XM_041340374.1"/>
</dbReference>
<evidence type="ECO:0000313" key="2">
    <source>
        <dbReference type="Proteomes" id="UP000807769"/>
    </source>
</evidence>